<keyword evidence="7" id="KW-1185">Reference proteome</keyword>
<dbReference type="EMBL" id="AEIG01000077">
    <property type="protein sequence ID" value="EGG28868.1"/>
    <property type="molecule type" value="Genomic_DNA"/>
</dbReference>
<dbReference type="Gene3D" id="1.10.8.590">
    <property type="match status" value="1"/>
</dbReference>
<organism evidence="6 7">
    <name type="scientific">Aequoribacter fuscus</name>
    <dbReference type="NCBI Taxonomy" id="2518989"/>
    <lineage>
        <taxon>Bacteria</taxon>
        <taxon>Pseudomonadati</taxon>
        <taxon>Pseudomonadota</taxon>
        <taxon>Gammaproteobacteria</taxon>
        <taxon>Cellvibrionales</taxon>
        <taxon>Halieaceae</taxon>
        <taxon>Aequoribacter</taxon>
    </lineage>
</organism>
<keyword evidence="5" id="KW-0963">Cytoplasm</keyword>
<dbReference type="GO" id="GO:0003723">
    <property type="term" value="F:RNA binding"/>
    <property type="evidence" value="ECO:0007669"/>
    <property type="project" value="InterPro"/>
</dbReference>
<gene>
    <name evidence="5" type="primary">trmJ</name>
    <name evidence="6" type="ORF">IMCC3088_2465</name>
</gene>
<dbReference type="InterPro" id="IPR029028">
    <property type="entry name" value="Alpha/beta_knot_MTases"/>
</dbReference>
<evidence type="ECO:0000313" key="6">
    <source>
        <dbReference type="EMBL" id="EGG28868.1"/>
    </source>
</evidence>
<reference evidence="6 7" key="1">
    <citation type="journal article" date="2011" name="J. Bacteriol.">
        <title>Genome sequence of strain IMCC3088, a proteorhodopsin-containing marine bacterium belonging to the OM60/NOR5 clade.</title>
        <authorList>
            <person name="Jang Y."/>
            <person name="Oh H.M."/>
            <person name="Kang I."/>
            <person name="Lee K."/>
            <person name="Yang S.J."/>
            <person name="Cho J.C."/>
        </authorList>
    </citation>
    <scope>NUCLEOTIDE SEQUENCE [LARGE SCALE GENOMIC DNA]</scope>
    <source>
        <strain evidence="6 7">IMCC3088</strain>
    </source>
</reference>
<dbReference type="InterPro" id="IPR029026">
    <property type="entry name" value="tRNA_m1G_MTases_N"/>
</dbReference>
<keyword evidence="5" id="KW-0819">tRNA processing</keyword>
<comment type="caution">
    <text evidence="6">The sequence shown here is derived from an EMBL/GenBank/DDBJ whole genome shotgun (WGS) entry which is preliminary data.</text>
</comment>
<dbReference type="PANTHER" id="PTHR42786">
    <property type="entry name" value="TRNA/RRNA METHYLTRANSFERASE"/>
    <property type="match status" value="1"/>
</dbReference>
<comment type="catalytic activity">
    <reaction evidence="5">
        <text>cytidine(32) in tRNA + S-adenosyl-L-methionine = 2'-O-methylcytidine(32) in tRNA + S-adenosyl-L-homocysteine + H(+)</text>
        <dbReference type="Rhea" id="RHEA:42932"/>
        <dbReference type="Rhea" id="RHEA-COMP:10288"/>
        <dbReference type="Rhea" id="RHEA-COMP:10289"/>
        <dbReference type="ChEBI" id="CHEBI:15378"/>
        <dbReference type="ChEBI" id="CHEBI:57856"/>
        <dbReference type="ChEBI" id="CHEBI:59789"/>
        <dbReference type="ChEBI" id="CHEBI:74495"/>
        <dbReference type="ChEBI" id="CHEBI:82748"/>
        <dbReference type="EC" id="2.1.1.200"/>
    </reaction>
</comment>
<dbReference type="STRING" id="2518989.IMCC3088_2465"/>
<comment type="function">
    <text evidence="5">Catalyzes the formation of 2'O-methylated cytidine (Cm32) or 2'O-methylated uridine (Um32) at position 32 in tRNA.</text>
</comment>
<accession>F3L496</accession>
<dbReference type="InterPro" id="IPR004384">
    <property type="entry name" value="RNA_MeTrfase_TrmJ/LasT"/>
</dbReference>
<dbReference type="GO" id="GO:0106339">
    <property type="term" value="F:tRNA (cytidine(32)-2'-O)-methyltransferase activity"/>
    <property type="evidence" value="ECO:0007669"/>
    <property type="project" value="RHEA"/>
</dbReference>
<dbReference type="Pfam" id="PF00588">
    <property type="entry name" value="SpoU_methylase"/>
    <property type="match status" value="1"/>
</dbReference>
<name>F3L496_9GAMM</name>
<dbReference type="EC" id="2.1.1.200" evidence="5"/>
<evidence type="ECO:0000256" key="1">
    <source>
        <dbReference type="ARBA" id="ARBA00007228"/>
    </source>
</evidence>
<dbReference type="RefSeq" id="WP_009576635.1">
    <property type="nucleotide sequence ID" value="NZ_AEIG01000077.1"/>
</dbReference>
<dbReference type="GO" id="GO:0005829">
    <property type="term" value="C:cytosol"/>
    <property type="evidence" value="ECO:0007669"/>
    <property type="project" value="TreeGrafter"/>
</dbReference>
<dbReference type="NCBIfam" id="TIGR00050">
    <property type="entry name" value="rRNA_methyl_1"/>
    <property type="match status" value="1"/>
</dbReference>
<keyword evidence="4 5" id="KW-0949">S-adenosyl-L-methionine</keyword>
<dbReference type="Gene3D" id="3.40.1280.10">
    <property type="match status" value="1"/>
</dbReference>
<dbReference type="CDD" id="cd18093">
    <property type="entry name" value="SpoU-like_TrmJ"/>
    <property type="match status" value="1"/>
</dbReference>
<dbReference type="PIRSF" id="PIRSF004808">
    <property type="entry name" value="LasT"/>
    <property type="match status" value="1"/>
</dbReference>
<dbReference type="eggNOG" id="COG0565">
    <property type="taxonomic scope" value="Bacteria"/>
</dbReference>
<dbReference type="AlphaFoldDB" id="F3L496"/>
<comment type="similarity">
    <text evidence="1">Belongs to the class IV-like SAM-binding methyltransferase superfamily. RNA methyltransferase TrmH family.</text>
</comment>
<evidence type="ECO:0000256" key="3">
    <source>
        <dbReference type="ARBA" id="ARBA00022679"/>
    </source>
</evidence>
<evidence type="ECO:0000256" key="5">
    <source>
        <dbReference type="RuleBase" id="RU362024"/>
    </source>
</evidence>
<dbReference type="OrthoDB" id="9806346at2"/>
<comment type="subcellular location">
    <subcellularLocation>
        <location evidence="5">Cytoplasm</location>
    </subcellularLocation>
</comment>
<dbReference type="PANTHER" id="PTHR42786:SF2">
    <property type="entry name" value="TRNA (CYTIDINE_URIDINE-2'-O-)-METHYLTRANSFERASE TRMJ"/>
    <property type="match status" value="1"/>
</dbReference>
<protein>
    <recommendedName>
        <fullName evidence="5">tRNA (cytidine/uridine-2'-O-)-methyltransferase TrmJ</fullName>
        <ecNumber evidence="5">2.1.1.200</ecNumber>
    </recommendedName>
    <alternativeName>
        <fullName evidence="5">tRNA (cytidine(32)/uridine(32)-2'-O)-methyltransferase</fullName>
    </alternativeName>
    <alternativeName>
        <fullName evidence="5">tRNA Cm32/Um32 methyltransferase</fullName>
    </alternativeName>
</protein>
<dbReference type="GO" id="GO:0002128">
    <property type="term" value="P:tRNA nucleoside ribose methylation"/>
    <property type="evidence" value="ECO:0007669"/>
    <property type="project" value="TreeGrafter"/>
</dbReference>
<dbReference type="SUPFAM" id="SSF75217">
    <property type="entry name" value="alpha/beta knot"/>
    <property type="match status" value="1"/>
</dbReference>
<dbReference type="InterPro" id="IPR001537">
    <property type="entry name" value="SpoU_MeTrfase"/>
</dbReference>
<keyword evidence="3 6" id="KW-0808">Transferase</keyword>
<dbReference type="FunFam" id="3.40.1280.10:FF:000006">
    <property type="entry name" value="Uncharacterized tRNA/rRNA methyltransferase HI_0380"/>
    <property type="match status" value="1"/>
</dbReference>
<evidence type="ECO:0000256" key="2">
    <source>
        <dbReference type="ARBA" id="ARBA00022603"/>
    </source>
</evidence>
<proteinExistence type="inferred from homology"/>
<comment type="catalytic activity">
    <reaction evidence="5">
        <text>uridine(32) in tRNA + S-adenosyl-L-methionine = 2'-O-methyluridine(32) in tRNA + S-adenosyl-L-homocysteine + H(+)</text>
        <dbReference type="Rhea" id="RHEA:42936"/>
        <dbReference type="Rhea" id="RHEA-COMP:10107"/>
        <dbReference type="Rhea" id="RHEA-COMP:10290"/>
        <dbReference type="ChEBI" id="CHEBI:15378"/>
        <dbReference type="ChEBI" id="CHEBI:57856"/>
        <dbReference type="ChEBI" id="CHEBI:59789"/>
        <dbReference type="ChEBI" id="CHEBI:65315"/>
        <dbReference type="ChEBI" id="CHEBI:74478"/>
        <dbReference type="EC" id="2.1.1.200"/>
    </reaction>
</comment>
<dbReference type="GO" id="GO:0160206">
    <property type="term" value="F:tRNA (cytidine(32)/uridine(32)-2'-O)-methyltransferase activity"/>
    <property type="evidence" value="ECO:0007669"/>
    <property type="project" value="UniProtKB-EC"/>
</dbReference>
<sequence>MFESVRIVLVEPSHPGNIGGVARAMKNMGFTNLVLVAPRRFPDEEATWRAASAADVLDGARVVATVEEAIADCHFVVGTSARERRIPWPILDSRRAALQIRGEAARGQVAMLFGREDRGLTNDELKLCDLHVNVPTDEAYRSLNLAMAVQILCYELRMQTLYDSLPERADEEWDAPFATKEAMQRFYEHLEQTLIDIEFLDPSAPRQLMTRLQRLYNRMRIDEMELNILRGMLTETQKVVFERSALRAKLNQKTDDDE</sequence>
<dbReference type="Proteomes" id="UP000005615">
    <property type="component" value="Unassembled WGS sequence"/>
</dbReference>
<evidence type="ECO:0000313" key="7">
    <source>
        <dbReference type="Proteomes" id="UP000005615"/>
    </source>
</evidence>
<evidence type="ECO:0000256" key="4">
    <source>
        <dbReference type="ARBA" id="ARBA00022691"/>
    </source>
</evidence>
<comment type="subunit">
    <text evidence="5">Homodimer.</text>
</comment>
<keyword evidence="2 5" id="KW-0489">Methyltransferase</keyword>